<dbReference type="KEGG" id="xap:XA3_11790"/>
<name>A0AAU9D5G9_9LACO</name>
<dbReference type="EMBL" id="AP026802">
    <property type="protein sequence ID" value="BDR58738.1"/>
    <property type="molecule type" value="Genomic_DNA"/>
</dbReference>
<sequence>MKFKFTKIIGAAVVLLSPLAATGTVLADTNSAATYGGEAMTPLSGSLLIRHNNTGVFDNPYDAMPPKTTLPKGSNWKVFGYLNGCYNVGKNQWVRQDDVIYPSESTASNTIGYVNYVPFYGVRVTTYPSLMENTVILRHGTALNITQKSVIDGKTWYQFNKTNYLNYGWWTGSTNGSEMWIPSDYVSFNPIYTPLKENYLQVQYIKGYSIRVFQSPDGSKPTNQYLKDGTYWKVFGYQNDYYQVGNNQWVQAPYVALYDNNHN</sequence>
<evidence type="ECO:0000256" key="1">
    <source>
        <dbReference type="SAM" id="SignalP"/>
    </source>
</evidence>
<keyword evidence="3" id="KW-1185">Reference proteome</keyword>
<accession>A0AAU9D5G9</accession>
<feature type="chain" id="PRO_5043459818" description="Surface layer protein A domain-containing protein" evidence="1">
    <location>
        <begin position="28"/>
        <end position="263"/>
    </location>
</feature>
<protein>
    <recommendedName>
        <fullName evidence="4">Surface layer protein A domain-containing protein</fullName>
    </recommendedName>
</protein>
<feature type="signal peptide" evidence="1">
    <location>
        <begin position="1"/>
        <end position="27"/>
    </location>
</feature>
<keyword evidence="1" id="KW-0732">Signal</keyword>
<evidence type="ECO:0000313" key="2">
    <source>
        <dbReference type="EMBL" id="BDR58738.1"/>
    </source>
</evidence>
<dbReference type="RefSeq" id="WP_317634573.1">
    <property type="nucleotide sequence ID" value="NZ_AP026802.1"/>
</dbReference>
<proteinExistence type="predicted"/>
<dbReference type="AlphaFoldDB" id="A0AAU9D5G9"/>
<gene>
    <name evidence="2" type="ORF">XA3_11790</name>
</gene>
<dbReference type="InterPro" id="IPR036028">
    <property type="entry name" value="SH3-like_dom_sf"/>
</dbReference>
<reference evidence="2 3" key="1">
    <citation type="journal article" date="2023" name="Microbiol. Spectr.">
        <title>Symbiosis of Carpenter Bees with Uncharacterized Lactic Acid Bacteria Showing NAD Auxotrophy.</title>
        <authorList>
            <person name="Kawasaki S."/>
            <person name="Ozawa K."/>
            <person name="Mori T."/>
            <person name="Yamamoto A."/>
            <person name="Ito M."/>
            <person name="Ohkuma M."/>
            <person name="Sakamoto M."/>
            <person name="Matsutani M."/>
        </authorList>
    </citation>
    <scope>NUCLEOTIDE SEQUENCE [LARGE SCALE GENOMIC DNA]</scope>
    <source>
        <strain evidence="2 3">XA3</strain>
    </source>
</reference>
<evidence type="ECO:0008006" key="4">
    <source>
        <dbReference type="Google" id="ProtNLM"/>
    </source>
</evidence>
<dbReference type="Proteomes" id="UP001321861">
    <property type="component" value="Chromosome"/>
</dbReference>
<evidence type="ECO:0000313" key="3">
    <source>
        <dbReference type="Proteomes" id="UP001321861"/>
    </source>
</evidence>
<organism evidence="2 3">
    <name type="scientific">Xylocopilactobacillus apicola</name>
    <dbReference type="NCBI Taxonomy" id="2932184"/>
    <lineage>
        <taxon>Bacteria</taxon>
        <taxon>Bacillati</taxon>
        <taxon>Bacillota</taxon>
        <taxon>Bacilli</taxon>
        <taxon>Lactobacillales</taxon>
        <taxon>Lactobacillaceae</taxon>
        <taxon>Xylocopilactobacillus</taxon>
    </lineage>
</organism>
<dbReference type="SUPFAM" id="SSF50044">
    <property type="entry name" value="SH3-domain"/>
    <property type="match status" value="1"/>
</dbReference>